<keyword evidence="2 7" id="KW-0813">Transport</keyword>
<proteinExistence type="inferred from homology"/>
<dbReference type="Pfam" id="PF00528">
    <property type="entry name" value="BPD_transp_1"/>
    <property type="match status" value="1"/>
</dbReference>
<dbReference type="GO" id="GO:0055085">
    <property type="term" value="P:transmembrane transport"/>
    <property type="evidence" value="ECO:0007669"/>
    <property type="project" value="InterPro"/>
</dbReference>
<accession>A0A211ZUH7</accession>
<dbReference type="PANTHER" id="PTHR43744">
    <property type="entry name" value="ABC TRANSPORTER PERMEASE PROTEIN MG189-RELATED-RELATED"/>
    <property type="match status" value="1"/>
</dbReference>
<feature type="transmembrane region" description="Helical" evidence="7">
    <location>
        <begin position="87"/>
        <end position="111"/>
    </location>
</feature>
<evidence type="ECO:0000256" key="1">
    <source>
        <dbReference type="ARBA" id="ARBA00004651"/>
    </source>
</evidence>
<dbReference type="EMBL" id="NHON01000002">
    <property type="protein sequence ID" value="OWJ68864.1"/>
    <property type="molecule type" value="Genomic_DNA"/>
</dbReference>
<evidence type="ECO:0000256" key="6">
    <source>
        <dbReference type="ARBA" id="ARBA00023136"/>
    </source>
</evidence>
<dbReference type="Gene3D" id="1.10.3720.10">
    <property type="entry name" value="MetI-like"/>
    <property type="match status" value="1"/>
</dbReference>
<keyword evidence="4 7" id="KW-0812">Transmembrane</keyword>
<feature type="transmembrane region" description="Helical" evidence="7">
    <location>
        <begin position="200"/>
        <end position="225"/>
    </location>
</feature>
<dbReference type="AlphaFoldDB" id="A0A211ZUH7"/>
<evidence type="ECO:0000256" key="3">
    <source>
        <dbReference type="ARBA" id="ARBA00022475"/>
    </source>
</evidence>
<comment type="subcellular location">
    <subcellularLocation>
        <location evidence="1 7">Cell membrane</location>
        <topology evidence="1 7">Multi-pass membrane protein</topology>
    </subcellularLocation>
</comment>
<evidence type="ECO:0000313" key="9">
    <source>
        <dbReference type="EMBL" id="OWJ68864.1"/>
    </source>
</evidence>
<dbReference type="CDD" id="cd06261">
    <property type="entry name" value="TM_PBP2"/>
    <property type="match status" value="1"/>
</dbReference>
<evidence type="ECO:0000256" key="2">
    <source>
        <dbReference type="ARBA" id="ARBA00022448"/>
    </source>
</evidence>
<reference evidence="10" key="1">
    <citation type="submission" date="2017-05" db="EMBL/GenBank/DDBJ databases">
        <authorList>
            <person name="Macchi M."/>
            <person name="Festa S."/>
            <person name="Coppotelli B.M."/>
            <person name="Morelli I.S."/>
        </authorList>
    </citation>
    <scope>NUCLEOTIDE SEQUENCE [LARGE SCALE GENOMIC DNA]</scope>
    <source>
        <strain evidence="10">I</strain>
    </source>
</reference>
<feature type="transmembrane region" description="Helical" evidence="7">
    <location>
        <begin position="257"/>
        <end position="279"/>
    </location>
</feature>
<dbReference type="Proteomes" id="UP000196655">
    <property type="component" value="Unassembled WGS sequence"/>
</dbReference>
<feature type="domain" description="ABC transmembrane type-1" evidence="8">
    <location>
        <begin position="88"/>
        <end position="279"/>
    </location>
</feature>
<dbReference type="SUPFAM" id="SSF161098">
    <property type="entry name" value="MetI-like"/>
    <property type="match status" value="1"/>
</dbReference>
<evidence type="ECO:0000256" key="5">
    <source>
        <dbReference type="ARBA" id="ARBA00022989"/>
    </source>
</evidence>
<keyword evidence="6 7" id="KW-0472">Membrane</keyword>
<feature type="transmembrane region" description="Helical" evidence="7">
    <location>
        <begin position="26"/>
        <end position="48"/>
    </location>
</feature>
<evidence type="ECO:0000259" key="8">
    <source>
        <dbReference type="PROSITE" id="PS50928"/>
    </source>
</evidence>
<evidence type="ECO:0000256" key="4">
    <source>
        <dbReference type="ARBA" id="ARBA00022692"/>
    </source>
</evidence>
<sequence length="294" mass="32586">MTMAALELGLAPKGNIKQNRRGRAGWAVYAVLVIGALAMIYPLIWMVLSSFKSDQEIFSNPAALPTRLDLDNYIQGWTAATPSFTRYFINSFAICLGAVIGNVFACSLVAFAFARLRFPLKGVLFTIMLLTLMLPSHALLIPQYVLYVGLDWVNTTLPLIVPKFLATDAFFIFLMVQFIRTIPRELDEAATIDGCGTFALFRHIIFPLLRPAIITTIIFTFIWTYNDFFSQLIYLTSPESLTVPVALRSLVDSSGGAYAQLLAMSVLSLVPTFVVFLVFQRRLVEGISTSGIKG</sequence>
<dbReference type="STRING" id="1122125.GCA_000423185_02358"/>
<dbReference type="PROSITE" id="PS50928">
    <property type="entry name" value="ABC_TM1"/>
    <property type="match status" value="1"/>
</dbReference>
<keyword evidence="5 7" id="KW-1133">Transmembrane helix</keyword>
<gene>
    <name evidence="9" type="ORF">BWR60_01910</name>
</gene>
<dbReference type="InterPro" id="IPR000515">
    <property type="entry name" value="MetI-like"/>
</dbReference>
<organism evidence="9 10">
    <name type="scientific">Inquilinus limosus</name>
    <dbReference type="NCBI Taxonomy" id="171674"/>
    <lineage>
        <taxon>Bacteria</taxon>
        <taxon>Pseudomonadati</taxon>
        <taxon>Pseudomonadota</taxon>
        <taxon>Alphaproteobacteria</taxon>
        <taxon>Rhodospirillales</taxon>
        <taxon>Rhodospirillaceae</taxon>
        <taxon>Inquilinus</taxon>
    </lineage>
</organism>
<keyword evidence="3" id="KW-1003">Cell membrane</keyword>
<keyword evidence="10" id="KW-1185">Reference proteome</keyword>
<feature type="transmembrane region" description="Helical" evidence="7">
    <location>
        <begin position="159"/>
        <end position="179"/>
    </location>
</feature>
<dbReference type="InterPro" id="IPR035906">
    <property type="entry name" value="MetI-like_sf"/>
</dbReference>
<protein>
    <submittedName>
        <fullName evidence="9">Sugar ABC transporter permease</fullName>
    </submittedName>
</protein>
<comment type="similarity">
    <text evidence="7">Belongs to the binding-protein-dependent transport system permease family.</text>
</comment>
<dbReference type="GO" id="GO:0005886">
    <property type="term" value="C:plasma membrane"/>
    <property type="evidence" value="ECO:0007669"/>
    <property type="project" value="UniProtKB-SubCell"/>
</dbReference>
<evidence type="ECO:0000256" key="7">
    <source>
        <dbReference type="RuleBase" id="RU363032"/>
    </source>
</evidence>
<evidence type="ECO:0000313" key="10">
    <source>
        <dbReference type="Proteomes" id="UP000196655"/>
    </source>
</evidence>
<dbReference type="PANTHER" id="PTHR43744:SF6">
    <property type="entry name" value="ABC TRANSPORTER PERMEASE PROTEIN YESQ-RELATED"/>
    <property type="match status" value="1"/>
</dbReference>
<comment type="caution">
    <text evidence="9">The sequence shown here is derived from an EMBL/GenBank/DDBJ whole genome shotgun (WGS) entry which is preliminary data.</text>
</comment>
<name>A0A211ZUH7_9PROT</name>
<feature type="transmembrane region" description="Helical" evidence="7">
    <location>
        <begin position="123"/>
        <end position="147"/>
    </location>
</feature>